<accession>A0A2W4KPD6</accession>
<sequence>MPKPIPDDYPRVIASLTVRGAADAIDFYTEIFGGRLHSDPMTAPDGTVAHAEIRIGDSMIMLGEESPVFDSHAPQEDAAAPVRLMVYVEDADETVRRAVERGARQESELRTEFYGDRGAAIRDPFGHAWYVASHVEDVSPEEIDRRAHELFTT</sequence>
<dbReference type="PROSITE" id="PS51819">
    <property type="entry name" value="VOC"/>
    <property type="match status" value="1"/>
</dbReference>
<dbReference type="InterPro" id="IPR004360">
    <property type="entry name" value="Glyas_Fos-R_dOase_dom"/>
</dbReference>
<reference evidence="2" key="1">
    <citation type="submission" date="2018-05" db="EMBL/GenBank/DDBJ databases">
        <authorList>
            <person name="Lanie J.A."/>
            <person name="Ng W.-L."/>
            <person name="Kazmierczak K.M."/>
            <person name="Andrzejewski T.M."/>
            <person name="Davidsen T.M."/>
            <person name="Wayne K.J."/>
            <person name="Tettelin H."/>
            <person name="Glass J.I."/>
            <person name="Rusch D."/>
            <person name="Podicherti R."/>
            <person name="Tsui H.-C.T."/>
            <person name="Winkler M.E."/>
        </authorList>
    </citation>
    <scope>NUCLEOTIDE SEQUENCE</scope>
    <source>
        <strain evidence="2">ZC4RG45</strain>
    </source>
</reference>
<comment type="caution">
    <text evidence="2">The sequence shown here is derived from an EMBL/GenBank/DDBJ whole genome shotgun (WGS) entry which is preliminary data.</text>
</comment>
<dbReference type="AlphaFoldDB" id="A0A2W4KPD6"/>
<dbReference type="EMBL" id="QGUI01000874">
    <property type="protein sequence ID" value="PZM90359.1"/>
    <property type="molecule type" value="Genomic_DNA"/>
</dbReference>
<dbReference type="PANTHER" id="PTHR34109:SF1">
    <property type="entry name" value="VOC DOMAIN-CONTAINING PROTEIN"/>
    <property type="match status" value="1"/>
</dbReference>
<dbReference type="InterPro" id="IPR037523">
    <property type="entry name" value="VOC_core"/>
</dbReference>
<dbReference type="InterPro" id="IPR029068">
    <property type="entry name" value="Glyas_Bleomycin-R_OHBP_Dase"/>
</dbReference>
<dbReference type="STRING" id="1111738.GCA_000427905_02916"/>
<dbReference type="CDD" id="cd07246">
    <property type="entry name" value="VOC_like"/>
    <property type="match status" value="1"/>
</dbReference>
<proteinExistence type="predicted"/>
<evidence type="ECO:0000259" key="1">
    <source>
        <dbReference type="PROSITE" id="PS51819"/>
    </source>
</evidence>
<dbReference type="Gene3D" id="3.30.720.120">
    <property type="match status" value="1"/>
</dbReference>
<evidence type="ECO:0000313" key="2">
    <source>
        <dbReference type="EMBL" id="PZM90359.1"/>
    </source>
</evidence>
<feature type="domain" description="VOC" evidence="1">
    <location>
        <begin position="9"/>
        <end position="134"/>
    </location>
</feature>
<name>A0A2W4KPD6_9PSEU</name>
<dbReference type="Pfam" id="PF00903">
    <property type="entry name" value="Glyoxalase"/>
    <property type="match status" value="1"/>
</dbReference>
<dbReference type="PANTHER" id="PTHR34109">
    <property type="entry name" value="BNAUNNG04460D PROTEIN-RELATED"/>
    <property type="match status" value="1"/>
</dbReference>
<protein>
    <recommendedName>
        <fullName evidence="1">VOC domain-containing protein</fullName>
    </recommendedName>
</protein>
<dbReference type="SUPFAM" id="SSF54593">
    <property type="entry name" value="Glyoxalase/Bleomycin resistance protein/Dihydroxybiphenyl dioxygenase"/>
    <property type="match status" value="1"/>
</dbReference>
<organism evidence="2">
    <name type="scientific">Thermocrispum agreste</name>
    <dbReference type="NCBI Taxonomy" id="37925"/>
    <lineage>
        <taxon>Bacteria</taxon>
        <taxon>Bacillati</taxon>
        <taxon>Actinomycetota</taxon>
        <taxon>Actinomycetes</taxon>
        <taxon>Pseudonocardiales</taxon>
        <taxon>Pseudonocardiaceae</taxon>
        <taxon>Thermocrispum</taxon>
    </lineage>
</organism>
<gene>
    <name evidence="2" type="ORF">DIU77_18045</name>
</gene>
<dbReference type="Gene3D" id="3.30.720.110">
    <property type="match status" value="1"/>
</dbReference>